<evidence type="ECO:0000256" key="1">
    <source>
        <dbReference type="ARBA" id="ARBA00001936"/>
    </source>
</evidence>
<evidence type="ECO:0000256" key="2">
    <source>
        <dbReference type="ARBA" id="ARBA00008785"/>
    </source>
</evidence>
<organism evidence="12 13">
    <name type="scientific">Formivibrio citricus</name>
    <dbReference type="NCBI Taxonomy" id="83765"/>
    <lineage>
        <taxon>Bacteria</taxon>
        <taxon>Pseudomonadati</taxon>
        <taxon>Pseudomonadota</taxon>
        <taxon>Betaproteobacteria</taxon>
        <taxon>Neisseriales</taxon>
        <taxon>Chitinibacteraceae</taxon>
        <taxon>Formivibrio</taxon>
    </lineage>
</organism>
<keyword evidence="3 8" id="KW-0479">Metal-binding</keyword>
<dbReference type="RefSeq" id="WP_091193457.1">
    <property type="nucleotide sequence ID" value="NZ_FOVE01000008.1"/>
</dbReference>
<dbReference type="SMART" id="SM01274">
    <property type="entry name" value="malic"/>
    <property type="match status" value="1"/>
</dbReference>
<name>A0A1I4YQG5_9NEIS</name>
<evidence type="ECO:0000313" key="13">
    <source>
        <dbReference type="Proteomes" id="UP000242869"/>
    </source>
</evidence>
<feature type="binding site" evidence="8">
    <location>
        <position position="245"/>
    </location>
    <ligand>
        <name>a divalent metal cation</name>
        <dbReference type="ChEBI" id="CHEBI:60240"/>
    </ligand>
</feature>
<evidence type="ECO:0000256" key="7">
    <source>
        <dbReference type="PIRSR" id="PIRSR000106-2"/>
    </source>
</evidence>
<reference evidence="13" key="1">
    <citation type="submission" date="2016-10" db="EMBL/GenBank/DDBJ databases">
        <authorList>
            <person name="Varghese N."/>
            <person name="Submissions S."/>
        </authorList>
    </citation>
    <scope>NUCLEOTIDE SEQUENCE [LARGE SCALE GENOMIC DNA]</scope>
    <source>
        <strain evidence="13">DSM 6150</strain>
    </source>
</reference>
<dbReference type="Proteomes" id="UP000242869">
    <property type="component" value="Unassembled WGS sequence"/>
</dbReference>
<proteinExistence type="inferred from homology"/>
<feature type="active site" description="Proton donor" evidence="6">
    <location>
        <position position="103"/>
    </location>
</feature>
<feature type="binding site" evidence="7">
    <location>
        <position position="462"/>
    </location>
    <ligand>
        <name>(S)-malate</name>
        <dbReference type="ChEBI" id="CHEBI:15589"/>
    </ligand>
</feature>
<dbReference type="GO" id="GO:0016616">
    <property type="term" value="F:oxidoreductase activity, acting on the CH-OH group of donors, NAD or NADP as acceptor"/>
    <property type="evidence" value="ECO:0007669"/>
    <property type="project" value="InterPro"/>
</dbReference>
<dbReference type="InterPro" id="IPR001891">
    <property type="entry name" value="Malic_OxRdtase"/>
</dbReference>
<dbReference type="Pfam" id="PF00390">
    <property type="entry name" value="malic"/>
    <property type="match status" value="1"/>
</dbReference>
<evidence type="ECO:0000259" key="10">
    <source>
        <dbReference type="SMART" id="SM00919"/>
    </source>
</evidence>
<feature type="binding site" evidence="8">
    <location>
        <position position="246"/>
    </location>
    <ligand>
        <name>a divalent metal cation</name>
        <dbReference type="ChEBI" id="CHEBI:60240"/>
    </ligand>
</feature>
<dbReference type="AlphaFoldDB" id="A0A1I4YQG5"/>
<protein>
    <submittedName>
        <fullName evidence="12">NAD-dependent malic enzyme</fullName>
    </submittedName>
</protein>
<keyword evidence="13" id="KW-1185">Reference proteome</keyword>
<dbReference type="SUPFAM" id="SSF51735">
    <property type="entry name" value="NAD(P)-binding Rossmann-fold domains"/>
    <property type="match status" value="1"/>
</dbReference>
<dbReference type="FunFam" id="3.40.50.10380:FF:000001">
    <property type="entry name" value="NAD-dependent malic enzyme"/>
    <property type="match status" value="1"/>
</dbReference>
<evidence type="ECO:0000256" key="6">
    <source>
        <dbReference type="PIRSR" id="PIRSR000106-1"/>
    </source>
</evidence>
<feature type="binding site" evidence="7">
    <location>
        <position position="418"/>
    </location>
    <ligand>
        <name>(S)-malate</name>
        <dbReference type="ChEBI" id="CHEBI:15589"/>
    </ligand>
</feature>
<dbReference type="InterPro" id="IPR036291">
    <property type="entry name" value="NAD(P)-bd_dom_sf"/>
</dbReference>
<evidence type="ECO:0000256" key="8">
    <source>
        <dbReference type="PIRSR" id="PIRSR000106-3"/>
    </source>
</evidence>
<dbReference type="GO" id="GO:0006108">
    <property type="term" value="P:malate metabolic process"/>
    <property type="evidence" value="ECO:0007669"/>
    <property type="project" value="TreeGrafter"/>
</dbReference>
<comment type="cofactor">
    <cofactor evidence="8">
        <name>Mg(2+)</name>
        <dbReference type="ChEBI" id="CHEBI:18420"/>
    </cofactor>
    <cofactor evidence="8">
        <name>Mn(2+)</name>
        <dbReference type="ChEBI" id="CHEBI:29035"/>
    </cofactor>
    <text evidence="8">Divalent metal cations. Prefers magnesium or manganese.</text>
</comment>
<dbReference type="STRING" id="83765.SAMN05660284_01423"/>
<keyword evidence="5" id="KW-0520">NAD</keyword>
<dbReference type="InterPro" id="IPR037062">
    <property type="entry name" value="Malic_N_dom_sf"/>
</dbReference>
<dbReference type="Pfam" id="PF03949">
    <property type="entry name" value="Malic_M"/>
    <property type="match status" value="1"/>
</dbReference>
<comment type="similarity">
    <text evidence="2 9">Belongs to the malic enzymes family.</text>
</comment>
<dbReference type="InterPro" id="IPR046346">
    <property type="entry name" value="Aminoacid_DH-like_N_sf"/>
</dbReference>
<feature type="domain" description="Malic enzyme N-terminal" evidence="11">
    <location>
        <begin position="80"/>
        <end position="260"/>
    </location>
</feature>
<dbReference type="SMART" id="SM00919">
    <property type="entry name" value="Malic_M"/>
    <property type="match status" value="1"/>
</dbReference>
<feature type="binding site" evidence="8">
    <location>
        <position position="269"/>
    </location>
    <ligand>
        <name>a divalent metal cation</name>
        <dbReference type="ChEBI" id="CHEBI:60240"/>
    </ligand>
</feature>
<dbReference type="GO" id="GO:0004470">
    <property type="term" value="F:malic enzyme activity"/>
    <property type="evidence" value="ECO:0007669"/>
    <property type="project" value="InterPro"/>
</dbReference>
<dbReference type="Gene3D" id="3.40.50.720">
    <property type="entry name" value="NAD(P)-binding Rossmann-like Domain"/>
    <property type="match status" value="1"/>
</dbReference>
<feature type="binding site" evidence="7">
    <location>
        <position position="156"/>
    </location>
    <ligand>
        <name>(S)-malate</name>
        <dbReference type="ChEBI" id="CHEBI:15589"/>
    </ligand>
</feature>
<dbReference type="GO" id="GO:0051287">
    <property type="term" value="F:NAD binding"/>
    <property type="evidence" value="ECO:0007669"/>
    <property type="project" value="InterPro"/>
</dbReference>
<dbReference type="PIRSF" id="PIRSF000106">
    <property type="entry name" value="ME"/>
    <property type="match status" value="1"/>
</dbReference>
<evidence type="ECO:0000256" key="3">
    <source>
        <dbReference type="ARBA" id="ARBA00022723"/>
    </source>
</evidence>
<gene>
    <name evidence="12" type="ORF">SAMN05660284_01423</name>
</gene>
<comment type="cofactor">
    <cofactor evidence="1">
        <name>Mn(2+)</name>
        <dbReference type="ChEBI" id="CHEBI:29035"/>
    </cofactor>
</comment>
<feature type="domain" description="Malic enzyme NAD-binding" evidence="10">
    <location>
        <begin position="270"/>
        <end position="531"/>
    </location>
</feature>
<dbReference type="EMBL" id="FOVE01000008">
    <property type="protein sequence ID" value="SFN40254.1"/>
    <property type="molecule type" value="Genomic_DNA"/>
</dbReference>
<dbReference type="PANTHER" id="PTHR23406:SF34">
    <property type="entry name" value="NAD-DEPENDENT MALIC ENZYME, MITOCHONDRIAL"/>
    <property type="match status" value="1"/>
</dbReference>
<dbReference type="OrthoDB" id="3314528at2"/>
<dbReference type="PRINTS" id="PR00072">
    <property type="entry name" value="MALOXRDTASE"/>
</dbReference>
<dbReference type="Gene3D" id="3.40.50.10380">
    <property type="entry name" value="Malic enzyme, N-terminal domain"/>
    <property type="match status" value="1"/>
</dbReference>
<dbReference type="SUPFAM" id="SSF53223">
    <property type="entry name" value="Aminoacid dehydrogenase-like, N-terminal domain"/>
    <property type="match status" value="1"/>
</dbReference>
<dbReference type="InterPro" id="IPR012301">
    <property type="entry name" value="Malic_N_dom"/>
</dbReference>
<keyword evidence="4" id="KW-0560">Oxidoreductase</keyword>
<feature type="active site" description="Proton acceptor" evidence="6">
    <location>
        <position position="174"/>
    </location>
</feature>
<evidence type="ECO:0000313" key="12">
    <source>
        <dbReference type="EMBL" id="SFN40254.1"/>
    </source>
</evidence>
<dbReference type="GO" id="GO:0046872">
    <property type="term" value="F:metal ion binding"/>
    <property type="evidence" value="ECO:0007669"/>
    <property type="project" value="UniProtKB-KW"/>
</dbReference>
<evidence type="ECO:0000256" key="4">
    <source>
        <dbReference type="ARBA" id="ARBA00023002"/>
    </source>
</evidence>
<accession>A0A1I4YQG5</accession>
<evidence type="ECO:0000256" key="9">
    <source>
        <dbReference type="RuleBase" id="RU003427"/>
    </source>
</evidence>
<sequence>MNDAASALCMPVGLCAQQILNDPLLNKGTAFTQAERDALGLNGLLPARVETLQEQVERCMAELKALASDLDRHVYLRNLQDTNETLYYAVVSHDLEALLPVIYTPTVGAVCQQYNRLFLRPRGLFLRIDQKDELAQILANPRFDAVECIVVTDGERILGLGDLGVGGMGIPIGKLALYTVCGGIAPEKTLAIVLDTGTSNENCLADPLYLGLRHERVRGAAYDEFIEAFIQTVDKRWPKVLLQWEDFHRQNASRLCEKYRDRLCSFNDDIQGTAAVAVGVLLSAINVTGVPLTEQRIAVVGGGSAGIGISDLLCKTMMTMGLTEEAARSRFFIVDRFGLVTDQTPGLEPFQQKFTQCSQAIAGWTLDKPDFVGLMDVMRNAQPTVLVGVSGQAGIFTEAAIREMAAHVARPVVLPMSNPTSCIEAQPADVIRWSDGRAVVGTGSPFEPFEFQGKVHHFAQSNNSYIFPGIGLGVLAAGARRISDAMLIASALALAELSPAKNQEGAKLLPELTDMRKVSLHVAQAVARQARAEGLTENLSDAQFEERIKAYMWEPSYQSCRCAG</sequence>
<dbReference type="NCBIfam" id="NF010052">
    <property type="entry name" value="PRK13529.1"/>
    <property type="match status" value="1"/>
</dbReference>
<evidence type="ECO:0000259" key="11">
    <source>
        <dbReference type="SMART" id="SM01274"/>
    </source>
</evidence>
<dbReference type="InterPro" id="IPR012302">
    <property type="entry name" value="Malic_NAD-bd"/>
</dbReference>
<dbReference type="PANTHER" id="PTHR23406">
    <property type="entry name" value="MALIC ENZYME-RELATED"/>
    <property type="match status" value="1"/>
</dbReference>
<evidence type="ECO:0000256" key="5">
    <source>
        <dbReference type="ARBA" id="ARBA00023027"/>
    </source>
</evidence>